<gene>
    <name evidence="3" type="ORF">JFN87_22095</name>
</gene>
<evidence type="ECO:0000256" key="1">
    <source>
        <dbReference type="PROSITE-ProRule" id="PRU00409"/>
    </source>
</evidence>
<dbReference type="GO" id="GO:0009432">
    <property type="term" value="P:SOS response"/>
    <property type="evidence" value="ECO:0007669"/>
    <property type="project" value="TreeGrafter"/>
</dbReference>
<dbReference type="GO" id="GO:0005737">
    <property type="term" value="C:cytoplasm"/>
    <property type="evidence" value="ECO:0007669"/>
    <property type="project" value="TreeGrafter"/>
</dbReference>
<keyword evidence="1" id="KW-0067">ATP-binding</keyword>
<reference evidence="3" key="1">
    <citation type="submission" date="2021-03" db="EMBL/GenBank/DDBJ databases">
        <title>Whole genome sequence of Streptomyces bomunensis MMS17-BM035.</title>
        <authorList>
            <person name="Lee J.H."/>
        </authorList>
    </citation>
    <scope>NUCLEOTIDE SEQUENCE</scope>
    <source>
        <strain evidence="3">MMS17-BM035</strain>
    </source>
</reference>
<dbReference type="InterPro" id="IPR048936">
    <property type="entry name" value="MvdD-like_ATPgrasp"/>
</dbReference>
<dbReference type="PANTHER" id="PTHR21621">
    <property type="entry name" value="RIBOSOMAL PROTEIN S6 MODIFICATION PROTEIN"/>
    <property type="match status" value="1"/>
</dbReference>
<organism evidence="3 4">
    <name type="scientific">Streptomyces montanisoli</name>
    <dbReference type="NCBI Taxonomy" id="2798581"/>
    <lineage>
        <taxon>Bacteria</taxon>
        <taxon>Bacillati</taxon>
        <taxon>Actinomycetota</taxon>
        <taxon>Actinomycetes</taxon>
        <taxon>Kitasatosporales</taxon>
        <taxon>Streptomycetaceae</taxon>
        <taxon>Streptomyces</taxon>
    </lineage>
</organism>
<dbReference type="RefSeq" id="WP_209342531.1">
    <property type="nucleotide sequence ID" value="NZ_JAGIQL010000102.1"/>
</dbReference>
<protein>
    <submittedName>
        <fullName evidence="3">ATP-grasp ribosomal peptide maturase</fullName>
    </submittedName>
</protein>
<evidence type="ECO:0000259" key="2">
    <source>
        <dbReference type="PROSITE" id="PS50975"/>
    </source>
</evidence>
<feature type="domain" description="ATP-grasp" evidence="2">
    <location>
        <begin position="135"/>
        <end position="321"/>
    </location>
</feature>
<name>A0A940RZE1_9ACTN</name>
<dbReference type="EMBL" id="JAGIQL010000102">
    <property type="protein sequence ID" value="MBP0460163.1"/>
    <property type="molecule type" value="Genomic_DNA"/>
</dbReference>
<dbReference type="GO" id="GO:0018169">
    <property type="term" value="F:ribosomal S6-glutamic acid ligase activity"/>
    <property type="evidence" value="ECO:0007669"/>
    <property type="project" value="TreeGrafter"/>
</dbReference>
<evidence type="ECO:0000313" key="4">
    <source>
        <dbReference type="Proteomes" id="UP000670475"/>
    </source>
</evidence>
<dbReference type="GO" id="GO:0046872">
    <property type="term" value="F:metal ion binding"/>
    <property type="evidence" value="ECO:0007669"/>
    <property type="project" value="InterPro"/>
</dbReference>
<dbReference type="AlphaFoldDB" id="A0A940RZE1"/>
<dbReference type="PANTHER" id="PTHR21621:SF0">
    <property type="entry name" value="BETA-CITRYLGLUTAMATE SYNTHASE B-RELATED"/>
    <property type="match status" value="1"/>
</dbReference>
<dbReference type="Pfam" id="PF21068">
    <property type="entry name" value="ATPgraspMvdD"/>
    <property type="match status" value="1"/>
</dbReference>
<dbReference type="PROSITE" id="PS50975">
    <property type="entry name" value="ATP_GRASP"/>
    <property type="match status" value="1"/>
</dbReference>
<accession>A0A940RZE1</accession>
<dbReference type="Proteomes" id="UP000670475">
    <property type="component" value="Unassembled WGS sequence"/>
</dbReference>
<dbReference type="SUPFAM" id="SSF56059">
    <property type="entry name" value="Glutathione synthetase ATP-binding domain-like"/>
    <property type="match status" value="1"/>
</dbReference>
<dbReference type="Gene3D" id="3.30.470.20">
    <property type="entry name" value="ATP-grasp fold, B domain"/>
    <property type="match status" value="1"/>
</dbReference>
<evidence type="ECO:0000313" key="3">
    <source>
        <dbReference type="EMBL" id="MBP0460163.1"/>
    </source>
</evidence>
<sequence length="325" mass="35696">MTTPRGHVLVVAERLDPTADLVVHALNEHDVPVVRFDLAEFPQSVVLAAEHQADAPGWAGTLVRGERAVPLQGVRAVYYRRPGLPALSAEVEEAYREWAVSQALVGMVQILASLSVVWMHHPDVYRASAHKPGQLVSATNAGLQVPRSFVGNDLAAARRWGETIGGPLACKPITAASLRLPDSPPTMIPTRRVEVSDLDESLELTAHYLQEWVPKDYEVRLTVVGRRMFPVAIHARSDKARADWRSDYDALEYEPVAIPEQVAGAVLRFMDHYGLNYGAFDFAVRPDGQWIFYECNPAGQWQFIAKATGLPIAEAHAALLTGAIS</sequence>
<keyword evidence="4" id="KW-1185">Reference proteome</keyword>
<keyword evidence="1" id="KW-0547">Nucleotide-binding</keyword>
<dbReference type="GO" id="GO:0005524">
    <property type="term" value="F:ATP binding"/>
    <property type="evidence" value="ECO:0007669"/>
    <property type="project" value="UniProtKB-UniRule"/>
</dbReference>
<comment type="caution">
    <text evidence="3">The sequence shown here is derived from an EMBL/GenBank/DDBJ whole genome shotgun (WGS) entry which is preliminary data.</text>
</comment>
<dbReference type="InterPro" id="IPR011761">
    <property type="entry name" value="ATP-grasp"/>
</dbReference>
<proteinExistence type="predicted"/>